<proteinExistence type="predicted"/>
<name>A0ACC1L4B4_9FUNG</name>
<dbReference type="EMBL" id="JANBUN010000922">
    <property type="protein sequence ID" value="KAJ2800576.1"/>
    <property type="molecule type" value="Genomic_DNA"/>
</dbReference>
<protein>
    <submittedName>
        <fullName evidence="1">Uncharacterized protein</fullName>
    </submittedName>
</protein>
<gene>
    <name evidence="1" type="ORF">H4R21_003121</name>
</gene>
<dbReference type="Proteomes" id="UP001140087">
    <property type="component" value="Unassembled WGS sequence"/>
</dbReference>
<organism evidence="1 2">
    <name type="scientific">Coemansia helicoidea</name>
    <dbReference type="NCBI Taxonomy" id="1286919"/>
    <lineage>
        <taxon>Eukaryota</taxon>
        <taxon>Fungi</taxon>
        <taxon>Fungi incertae sedis</taxon>
        <taxon>Zoopagomycota</taxon>
        <taxon>Kickxellomycotina</taxon>
        <taxon>Kickxellomycetes</taxon>
        <taxon>Kickxellales</taxon>
        <taxon>Kickxellaceae</taxon>
        <taxon>Coemansia</taxon>
    </lineage>
</organism>
<sequence length="288" mass="31638">MAAPTRKYDIIVWGASGFTGSRLAEYLVLNAPAGTRVAIGGRNWSKIEQVRAALAAKHPDAAISARDLDIVIGDSLSASRMHEVAAMTRVIASTAGPYALYGEQLIRACVDEKTDYCDITAEVPWIRDMHRELSDKAVQNNVHITPMCGFDCIPADLGCLMLAQYARQELNAPLLHVKGSIVGFCGGVSGGTLATMANQISIEVRRFWRRNFARISSSAVAQEHGPRTNGKESNRWVIHYDQTLQRWQSFWIMSMVNAMTASWAGRILNYGPAFSYAESISTRSLPEA</sequence>
<accession>A0ACC1L4B4</accession>
<feature type="non-terminal residue" evidence="1">
    <location>
        <position position="288"/>
    </location>
</feature>
<comment type="caution">
    <text evidence="1">The sequence shown here is derived from an EMBL/GenBank/DDBJ whole genome shotgun (WGS) entry which is preliminary data.</text>
</comment>
<evidence type="ECO:0000313" key="1">
    <source>
        <dbReference type="EMBL" id="KAJ2800576.1"/>
    </source>
</evidence>
<evidence type="ECO:0000313" key="2">
    <source>
        <dbReference type="Proteomes" id="UP001140087"/>
    </source>
</evidence>
<reference evidence="1" key="1">
    <citation type="submission" date="2022-07" db="EMBL/GenBank/DDBJ databases">
        <title>Phylogenomic reconstructions and comparative analyses of Kickxellomycotina fungi.</title>
        <authorList>
            <person name="Reynolds N.K."/>
            <person name="Stajich J.E."/>
            <person name="Barry K."/>
            <person name="Grigoriev I.V."/>
            <person name="Crous P."/>
            <person name="Smith M.E."/>
        </authorList>
    </citation>
    <scope>NUCLEOTIDE SEQUENCE</scope>
    <source>
        <strain evidence="1">BCRC 34780</strain>
    </source>
</reference>
<keyword evidence="2" id="KW-1185">Reference proteome</keyword>